<protein>
    <submittedName>
        <fullName evidence="1">Uncharacterized protein</fullName>
    </submittedName>
</protein>
<dbReference type="Proteomes" id="UP001056120">
    <property type="component" value="Linkage Group LG12"/>
</dbReference>
<reference evidence="2" key="1">
    <citation type="journal article" date="2022" name="Mol. Ecol. Resour.">
        <title>The genomes of chicory, endive, great burdock and yacon provide insights into Asteraceae palaeo-polyploidization history and plant inulin production.</title>
        <authorList>
            <person name="Fan W."/>
            <person name="Wang S."/>
            <person name="Wang H."/>
            <person name="Wang A."/>
            <person name="Jiang F."/>
            <person name="Liu H."/>
            <person name="Zhao H."/>
            <person name="Xu D."/>
            <person name="Zhang Y."/>
        </authorList>
    </citation>
    <scope>NUCLEOTIDE SEQUENCE [LARGE SCALE GENOMIC DNA]</scope>
    <source>
        <strain evidence="2">cv. Yunnan</strain>
    </source>
</reference>
<accession>A0ACB9HGN5</accession>
<gene>
    <name evidence="1" type="ORF">L1987_37095</name>
</gene>
<sequence>MKTRNQAKRKSQLTGEDDISKESGQDTKANGTLANTSQDGASASKLLKQVGSRRSRGFKKLDAYTLNCDSADKLKGKGKQVKVDNYEQNTLEVKGSKKSPLNTNDGSPQQAKSELEDVMDDSDWEDGSNPNLNSENNHVDYINKEITIEFDSSPGTAKRKPIRRASAEEKVVAELVHRAHLLCLIGRGRLIDSACDDPFMQAALLSLLPANLLNLSDATNLTVDALTPLINWFHSKFCVRISSSERSFQLALTRALETHEGTPEEVAALSVALFRALNFSTRFVSILDAASLKPDADKCDDMSQGRKSDKGVFDSSTIMVTKSNEASTSSGKHSAPVGVDEKIASEASTKASSQTKIKNSGQSQTISRDTDSPAVDPLNEKNMDPSSKGSKRKGDIEFEMQMEMALSATAAQTSECNLDNDVKRSDISSPILSSFKRLKKIKFEESQEISTAVGSRKTGAPLYWAEVYCSGENSNGKWVHVDAVNAIVDGEQKVEDAAAACKTNLRYVIAFAGQGAKDVTRRYCAKWYKIASHRVNSTWWDAVLLPLKELESRATAGISRMSNYVIREERTYIEDMELETKALTEPLPTNQQAYKNHHLYALERWLTKYQILHPKGPILGFCSGHPVYPRACVQMLHTKERWLREGLQLKVNELPVKALKRSIKVNKGKVPEAHEDDENDCVGPGGTIDLYGKWQTEPLCLPSAENGIVPKNDRGQVDVWSEKCLPPGTVHLGFPRIFAIAKKLEIDYAPAMVGFEFRNGRSFPVYNGIVVCSEFKNIILEAYAEEEERRGAEERKKNEAQAISRWYQLLSSIVTRQRLKNRYAEGVSTQPSNDIRKTDDTFHHHHHHHHHISEDIQKPISDQANEDVGQPDVVPQPLFEEDHEHVFLTNDPGSDVESCIRTKRCRCGFSIEVEEL</sequence>
<evidence type="ECO:0000313" key="2">
    <source>
        <dbReference type="Proteomes" id="UP001056120"/>
    </source>
</evidence>
<evidence type="ECO:0000313" key="1">
    <source>
        <dbReference type="EMBL" id="KAI3794463.1"/>
    </source>
</evidence>
<keyword evidence="2" id="KW-1185">Reference proteome</keyword>
<reference evidence="1 2" key="2">
    <citation type="journal article" date="2022" name="Mol. Ecol. Resour.">
        <title>The genomes of chicory, endive, great burdock and yacon provide insights into Asteraceae paleo-polyploidization history and plant inulin production.</title>
        <authorList>
            <person name="Fan W."/>
            <person name="Wang S."/>
            <person name="Wang H."/>
            <person name="Wang A."/>
            <person name="Jiang F."/>
            <person name="Liu H."/>
            <person name="Zhao H."/>
            <person name="Xu D."/>
            <person name="Zhang Y."/>
        </authorList>
    </citation>
    <scope>NUCLEOTIDE SEQUENCE [LARGE SCALE GENOMIC DNA]</scope>
    <source>
        <strain evidence="2">cv. Yunnan</strain>
        <tissue evidence="1">Leaves</tissue>
    </source>
</reference>
<comment type="caution">
    <text evidence="1">The sequence shown here is derived from an EMBL/GenBank/DDBJ whole genome shotgun (WGS) entry which is preliminary data.</text>
</comment>
<proteinExistence type="predicted"/>
<organism evidence="1 2">
    <name type="scientific">Smallanthus sonchifolius</name>
    <dbReference type="NCBI Taxonomy" id="185202"/>
    <lineage>
        <taxon>Eukaryota</taxon>
        <taxon>Viridiplantae</taxon>
        <taxon>Streptophyta</taxon>
        <taxon>Embryophyta</taxon>
        <taxon>Tracheophyta</taxon>
        <taxon>Spermatophyta</taxon>
        <taxon>Magnoliopsida</taxon>
        <taxon>eudicotyledons</taxon>
        <taxon>Gunneridae</taxon>
        <taxon>Pentapetalae</taxon>
        <taxon>asterids</taxon>
        <taxon>campanulids</taxon>
        <taxon>Asterales</taxon>
        <taxon>Asteraceae</taxon>
        <taxon>Asteroideae</taxon>
        <taxon>Heliantheae alliance</taxon>
        <taxon>Millerieae</taxon>
        <taxon>Smallanthus</taxon>
    </lineage>
</organism>
<name>A0ACB9HGN5_9ASTR</name>
<dbReference type="EMBL" id="CM042029">
    <property type="protein sequence ID" value="KAI3794463.1"/>
    <property type="molecule type" value="Genomic_DNA"/>
</dbReference>